<dbReference type="AlphaFoldDB" id="A0A1G5WP57"/>
<protein>
    <submittedName>
        <fullName evidence="2">Uncharacterized protein</fullName>
    </submittedName>
</protein>
<proteinExistence type="predicted"/>
<dbReference type="OrthoDB" id="1631284at2"/>
<organism evidence="2 3">
    <name type="scientific">Allisonella histaminiformans</name>
    <dbReference type="NCBI Taxonomy" id="209880"/>
    <lineage>
        <taxon>Bacteria</taxon>
        <taxon>Bacillati</taxon>
        <taxon>Bacillota</taxon>
        <taxon>Negativicutes</taxon>
        <taxon>Veillonellales</taxon>
        <taxon>Veillonellaceae</taxon>
        <taxon>Allisonella</taxon>
    </lineage>
</organism>
<name>A0A1G5WP57_9FIRM</name>
<dbReference type="EMBL" id="FMXA01000024">
    <property type="protein sequence ID" value="SDA59035.1"/>
    <property type="molecule type" value="Genomic_DNA"/>
</dbReference>
<dbReference type="Proteomes" id="UP000199689">
    <property type="component" value="Unassembled WGS sequence"/>
</dbReference>
<feature type="chain" id="PRO_5011694946" evidence="1">
    <location>
        <begin position="24"/>
        <end position="197"/>
    </location>
</feature>
<feature type="signal peptide" evidence="1">
    <location>
        <begin position="1"/>
        <end position="23"/>
    </location>
</feature>
<keyword evidence="3" id="KW-1185">Reference proteome</keyword>
<gene>
    <name evidence="2" type="ORF">SAMN02910343_01459</name>
</gene>
<dbReference type="RefSeq" id="WP_091365357.1">
    <property type="nucleotide sequence ID" value="NZ_FMXA01000024.1"/>
</dbReference>
<evidence type="ECO:0000313" key="3">
    <source>
        <dbReference type="Proteomes" id="UP000199689"/>
    </source>
</evidence>
<sequence length="197" mass="22084">MKKVWLLLCMLMLALYGTVTSYAAGETAATLVWVNPNAVSDVSAAEKKLNEGLQGALKNYQFQFANSVDAQIMMQQYMIENGVVPDDNKTSVGFLPKKGDMQAFANQLGVNYVVFCNARITDEKVKTAWISWTGDKYEVTMLFTTIVYSADRDQYVYFGQQSVKENAAGSSSMERAFNKCCNTYFTKKLTPENFILK</sequence>
<reference evidence="2 3" key="1">
    <citation type="submission" date="2016-10" db="EMBL/GenBank/DDBJ databases">
        <authorList>
            <person name="de Groot N.N."/>
        </authorList>
    </citation>
    <scope>NUCLEOTIDE SEQUENCE [LARGE SCALE GENOMIC DNA]</scope>
    <source>
        <strain evidence="2 3">DSM 15230</strain>
    </source>
</reference>
<evidence type="ECO:0000313" key="2">
    <source>
        <dbReference type="EMBL" id="SDA59035.1"/>
    </source>
</evidence>
<keyword evidence="1" id="KW-0732">Signal</keyword>
<dbReference type="GeneID" id="87756452"/>
<accession>A0A1G5WP57</accession>
<evidence type="ECO:0000256" key="1">
    <source>
        <dbReference type="SAM" id="SignalP"/>
    </source>
</evidence>